<evidence type="ECO:0000313" key="2">
    <source>
        <dbReference type="Proteomes" id="UP000724268"/>
    </source>
</evidence>
<protein>
    <submittedName>
        <fullName evidence="1">Uncharacterized protein</fullName>
    </submittedName>
</protein>
<keyword evidence="2" id="KW-1185">Reference proteome</keyword>
<name>A0ABS6ZZJ1_9DEIN</name>
<dbReference type="Proteomes" id="UP000724268">
    <property type="component" value="Unassembled WGS sequence"/>
</dbReference>
<proteinExistence type="predicted"/>
<sequence>MPKATVKAINDPTNGAKALIEARQPYTVRVVIEGSTDLLFHRWNTEAVEEKANAPKGSKSKKMDDLETYVWRNEKGELCLPGEYLRQAIIRAAKYRQDPRSPRKSAQDLFKAAILVEPLLASLGVKAWDYEHRARVVIQRNAVTRVRPAIKSGWRAEFFITVLLPEYIDPGLLHAVLVDSGRLEGLGDFRPTYGRFQVVHFEVRR</sequence>
<organism evidence="1 2">
    <name type="scientific">Thermus brevis</name>
    <dbReference type="NCBI Taxonomy" id="2862456"/>
    <lineage>
        <taxon>Bacteria</taxon>
        <taxon>Thermotogati</taxon>
        <taxon>Deinococcota</taxon>
        <taxon>Deinococci</taxon>
        <taxon>Thermales</taxon>
        <taxon>Thermaceae</taxon>
        <taxon>Thermus</taxon>
    </lineage>
</organism>
<dbReference type="EMBL" id="JAHXRS010000015">
    <property type="protein sequence ID" value="MBW6395273.1"/>
    <property type="molecule type" value="Genomic_DNA"/>
</dbReference>
<accession>A0ABS6ZZJ1</accession>
<dbReference type="RefSeq" id="WP_219759797.1">
    <property type="nucleotide sequence ID" value="NZ_JAHXRS010000015.1"/>
</dbReference>
<comment type="caution">
    <text evidence="1">The sequence shown here is derived from an EMBL/GenBank/DDBJ whole genome shotgun (WGS) entry which is preliminary data.</text>
</comment>
<evidence type="ECO:0000313" key="1">
    <source>
        <dbReference type="EMBL" id="MBW6395273.1"/>
    </source>
</evidence>
<reference evidence="1 2" key="1">
    <citation type="submission" date="2021-07" db="EMBL/GenBank/DDBJ databases">
        <title>Thermus aquaticus gen. n. and sp. n., a nonsporulating extreme thermophile.</title>
        <authorList>
            <person name="Hu C.-J."/>
            <person name="Li W.-J."/>
            <person name="Xian W.-D."/>
        </authorList>
    </citation>
    <scope>NUCLEOTIDE SEQUENCE [LARGE SCALE GENOMIC DNA]</scope>
    <source>
        <strain evidence="1 2">SYSU G05001</strain>
    </source>
</reference>
<gene>
    <name evidence="1" type="ORF">KZX47_08950</name>
</gene>